<dbReference type="PANTHER" id="PTHR47331">
    <property type="entry name" value="PHD-TYPE DOMAIN-CONTAINING PROTEIN"/>
    <property type="match status" value="1"/>
</dbReference>
<dbReference type="Gene3D" id="1.10.340.70">
    <property type="match status" value="1"/>
</dbReference>
<feature type="domain" description="Integrase catalytic" evidence="1">
    <location>
        <begin position="1353"/>
        <end position="1535"/>
    </location>
</feature>
<dbReference type="PaxDb" id="67767-A0A0J7KC70"/>
<evidence type="ECO:0000313" key="2">
    <source>
        <dbReference type="EMBL" id="KMQ87831.1"/>
    </source>
</evidence>
<dbReference type="Gene3D" id="3.30.420.10">
    <property type="entry name" value="Ribonuclease H-like superfamily/Ribonuclease H"/>
    <property type="match status" value="1"/>
</dbReference>
<dbReference type="OrthoDB" id="6736537at2759"/>
<dbReference type="STRING" id="67767.A0A0J7KC70"/>
<protein>
    <submittedName>
        <fullName evidence="2">Gag-pol protein</fullName>
    </submittedName>
</protein>
<dbReference type="InterPro" id="IPR008042">
    <property type="entry name" value="Retrotrans_Pao"/>
</dbReference>
<dbReference type="PANTHER" id="PTHR47331:SF4">
    <property type="entry name" value="PEPTIDASE S1 DOMAIN-CONTAINING PROTEIN"/>
    <property type="match status" value="1"/>
</dbReference>
<evidence type="ECO:0000259" key="1">
    <source>
        <dbReference type="PROSITE" id="PS50994"/>
    </source>
</evidence>
<accession>A0A0J7KC70</accession>
<gene>
    <name evidence="2" type="ORF">RF55_12789</name>
</gene>
<dbReference type="GO" id="GO:0015074">
    <property type="term" value="P:DNA integration"/>
    <property type="evidence" value="ECO:0007669"/>
    <property type="project" value="InterPro"/>
</dbReference>
<dbReference type="InterPro" id="IPR041588">
    <property type="entry name" value="Integrase_H2C2"/>
</dbReference>
<dbReference type="GO" id="GO:0042575">
    <property type="term" value="C:DNA polymerase complex"/>
    <property type="evidence" value="ECO:0007669"/>
    <property type="project" value="UniProtKB-ARBA"/>
</dbReference>
<dbReference type="EMBL" id="LBMM01009863">
    <property type="protein sequence ID" value="KMQ87831.1"/>
    <property type="molecule type" value="Genomic_DNA"/>
</dbReference>
<dbReference type="Proteomes" id="UP000036403">
    <property type="component" value="Unassembled WGS sequence"/>
</dbReference>
<name>A0A0J7KC70_LASNI</name>
<dbReference type="Pfam" id="PF17921">
    <property type="entry name" value="Integrase_H2C2"/>
    <property type="match status" value="1"/>
</dbReference>
<evidence type="ECO:0000313" key="3">
    <source>
        <dbReference type="Proteomes" id="UP000036403"/>
    </source>
</evidence>
<dbReference type="GO" id="GO:0003676">
    <property type="term" value="F:nucleic acid binding"/>
    <property type="evidence" value="ECO:0007669"/>
    <property type="project" value="InterPro"/>
</dbReference>
<dbReference type="Pfam" id="PF05380">
    <property type="entry name" value="Peptidase_A17"/>
    <property type="match status" value="1"/>
</dbReference>
<dbReference type="InterPro" id="IPR012337">
    <property type="entry name" value="RNaseH-like_sf"/>
</dbReference>
<dbReference type="InterPro" id="IPR040676">
    <property type="entry name" value="DUF5641"/>
</dbReference>
<comment type="caution">
    <text evidence="2">The sequence shown here is derived from an EMBL/GenBank/DDBJ whole genome shotgun (WGS) entry which is preliminary data.</text>
</comment>
<keyword evidence="3" id="KW-1185">Reference proteome</keyword>
<proteinExistence type="predicted"/>
<dbReference type="SUPFAM" id="SSF53098">
    <property type="entry name" value="Ribonuclease H-like"/>
    <property type="match status" value="1"/>
</dbReference>
<dbReference type="InterPro" id="IPR001584">
    <property type="entry name" value="Integrase_cat-core"/>
</dbReference>
<dbReference type="PROSITE" id="PS50994">
    <property type="entry name" value="INTEGRASE"/>
    <property type="match status" value="1"/>
</dbReference>
<dbReference type="Pfam" id="PF03564">
    <property type="entry name" value="DUF1759"/>
    <property type="match status" value="1"/>
</dbReference>
<dbReference type="GO" id="GO:0071897">
    <property type="term" value="P:DNA biosynthetic process"/>
    <property type="evidence" value="ECO:0007669"/>
    <property type="project" value="UniProtKB-ARBA"/>
</dbReference>
<reference evidence="2 3" key="1">
    <citation type="submission" date="2015-04" db="EMBL/GenBank/DDBJ databases">
        <title>Lasius niger genome sequencing.</title>
        <authorList>
            <person name="Konorov E.A."/>
            <person name="Nikitin M.A."/>
            <person name="Kirill M.V."/>
            <person name="Chang P."/>
        </authorList>
    </citation>
    <scope>NUCLEOTIDE SEQUENCE [LARGE SCALE GENOMIC DNA]</scope>
    <source>
        <tissue evidence="2">Whole</tissue>
    </source>
</reference>
<dbReference type="InterPro" id="IPR043502">
    <property type="entry name" value="DNA/RNA_pol_sf"/>
</dbReference>
<organism evidence="2 3">
    <name type="scientific">Lasius niger</name>
    <name type="common">Black garden ant</name>
    <dbReference type="NCBI Taxonomy" id="67767"/>
    <lineage>
        <taxon>Eukaryota</taxon>
        <taxon>Metazoa</taxon>
        <taxon>Ecdysozoa</taxon>
        <taxon>Arthropoda</taxon>
        <taxon>Hexapoda</taxon>
        <taxon>Insecta</taxon>
        <taxon>Pterygota</taxon>
        <taxon>Neoptera</taxon>
        <taxon>Endopterygota</taxon>
        <taxon>Hymenoptera</taxon>
        <taxon>Apocrita</taxon>
        <taxon>Aculeata</taxon>
        <taxon>Formicoidea</taxon>
        <taxon>Formicidae</taxon>
        <taxon>Formicinae</taxon>
        <taxon>Lasius</taxon>
        <taxon>Lasius</taxon>
    </lineage>
</organism>
<dbReference type="CDD" id="cd01644">
    <property type="entry name" value="RT_pepA17"/>
    <property type="match status" value="1"/>
</dbReference>
<dbReference type="SUPFAM" id="SSF56672">
    <property type="entry name" value="DNA/RNA polymerases"/>
    <property type="match status" value="1"/>
</dbReference>
<dbReference type="InterPro" id="IPR005312">
    <property type="entry name" value="DUF1759"/>
</dbReference>
<sequence>MSKVPQAKRELCIRRIKEIYDASLTAESSASDKLLFLARYPGVAKIVEDFEYAHLKLIQDSAADFEKEDQIRSKFDKMHYAIKAMYYMLTDTQSIAPVSQTSNPSSKIKLPKISLPQFSGDLALWPSFIALYDTSIHTNQQISTMEKYQYLLASLTGEALNAVKNLPLSADHYPIAYDMLRERYQNKRKLATHYWHSLVNAKPLKMDSANSLRTLLDIFNENTRALQLMQFPTESWGFILLNILLDKLTSSLREKFESEYRQTEILQYSQLIKFLHEYCKVFASMPGSSTTLVKSGDKGARYQYQALKSNASVSSFVTSMTTCLVCNEQHLITKCPRFLKLSAKERHSTAKELKLCLNCLRLGHGVKTCPSTWTCRSCQSKHHTLLHFERSSLPTSSTALAAGVSSSQEAEIATPQQDNKPLVAMTSVAKSNPVILLSTVKAEILDVHGKPFPVRILLDSASQSNFITESCMQRGGFGRTKHSTLILAVNDVKAATTRGNTSFVIRVRNRADVRIPVEATILSRISSFLPNSGIERKSWEHLEGLPSADPEYYLPDSIDILLGAEVFVSLLRDGNRKGRPGEPDAFNTVFGWVLIGAVSPQGPQPLRSFMTTVESIDATMSRFWQIEEIPDCTSYPEEERRCEELFVRTTHRDVSGRFVVSYPFAVVDGPIYYLPHHGVIKLDSATTKLRVVFDASSRCTNNLSLNQTLLSGPKLQQDLMAILLRFCVGSVALTADVKQMFRQILLNPRQCDYQRIVWRFSESDPVADYKLKTVTFGVAPSPYLAIRCLLQLAKEGRDDYPLASAALMSSLYVDDIVASVRSVEEARALRDQLQSLLQGAGFELRKWASSHPALLEGMDPQHCSSSMLSFESNEAQFLKVLGLRWYSYSDSFGFQVSPLNRDCAKRTILSELARIFDPLGFLTPLTFTAKRLIQYLWTLKLGWDDIPPVDVCRRWEKYKSELPSLASLRIPRTLALPNVVRREIHGFCDASEQGYGAVIYMRIVTLAGVTIRLISAKSKVAPLKSITLPRLELCAALLLSELIVYVLRVFKFQIEIDSVHAWSDSMVALSWIRSAPHRWKTFVRNRVARIQENVAVSAWSHVDTVSNPADYCSRGLYPQDLVTHLTWWTGPGWLIDFEPRDEPVDNLDIFPENELKHAVFMLVDPSNRIASLIDRFSSLDKVCRIVAYCLRFGGKSRGQSVPVSEAVDQLELHSALLVLVKLIQSHCFAEEIEKIQNNKRIPKSLHNLAPFLDSNGILRVGGRIIHSVLPYEAKHPALLPNEHRLTELIIKRTHQRNLHPGQRAMQYLLAQHFWILGVHRAVKRVLSGCYKCFRAKPRFVQPPMADLPSERVNQVKPFSITGTDFAGPFLLSNRRARGTVPFKVYVCLFVCFAVKAIHLEIAFSLSTDSFLAALRRFVARQGRCSLLFSDCGTNYVGAHRELVSCMHLAADHEKIKWSFNPPLAPHFGGLWESGVKSMKTHLKRVVGDQILTVEEFSTVLAQIEAVLNSRPLCPMSADPTDFNVLSPGHFLTMEPLVSIPCPDLTLVPMNRLDRWQLVQRMHQDFWKRWHHEYLHTLQQRPKWQRQVNPVQEGSLVLLKDENTSSLQWKRKRIMKLHAGRDGVARVATVQVANGSLTRPLVKLCPLPMGNSPGERL</sequence>
<dbReference type="InterPro" id="IPR036397">
    <property type="entry name" value="RNaseH_sf"/>
</dbReference>
<dbReference type="Pfam" id="PF18701">
    <property type="entry name" value="DUF5641"/>
    <property type="match status" value="1"/>
</dbReference>